<protein>
    <recommendedName>
        <fullName evidence="6">Aminotransferase</fullName>
        <ecNumber evidence="6">2.6.1.-</ecNumber>
    </recommendedName>
</protein>
<reference evidence="8 9" key="1">
    <citation type="submission" date="2022-10" db="EMBL/GenBank/DDBJ databases">
        <title>Paucibacter sp. hw1 Genome sequencing.</title>
        <authorList>
            <person name="Park S."/>
        </authorList>
    </citation>
    <scope>NUCLEOTIDE SEQUENCE [LARGE SCALE GENOMIC DNA]</scope>
    <source>
        <strain evidence="9">hw1</strain>
    </source>
</reference>
<dbReference type="EMBL" id="JAQQXT010000009">
    <property type="protein sequence ID" value="MDC8772926.1"/>
    <property type="molecule type" value="Genomic_DNA"/>
</dbReference>
<keyword evidence="9" id="KW-1185">Reference proteome</keyword>
<dbReference type="EC" id="2.6.1.-" evidence="6"/>
<dbReference type="Proteomes" id="UP001221189">
    <property type="component" value="Unassembled WGS sequence"/>
</dbReference>
<gene>
    <name evidence="8" type="ORF">PRZ03_15175</name>
</gene>
<evidence type="ECO:0000259" key="7">
    <source>
        <dbReference type="Pfam" id="PF00155"/>
    </source>
</evidence>
<dbReference type="NCBIfam" id="NF005601">
    <property type="entry name" value="PRK07337.1"/>
    <property type="match status" value="1"/>
</dbReference>
<dbReference type="GO" id="GO:0008483">
    <property type="term" value="F:transaminase activity"/>
    <property type="evidence" value="ECO:0007669"/>
    <property type="project" value="UniProtKB-KW"/>
</dbReference>
<keyword evidence="3 6" id="KW-0032">Aminotransferase</keyword>
<evidence type="ECO:0000256" key="3">
    <source>
        <dbReference type="ARBA" id="ARBA00022576"/>
    </source>
</evidence>
<sequence>MKLAGRLDQIEPFYVMECAKTAAEIARGPLCDPALGGRRMIYLNIGEPDFVAAPAVQAAAQACIKDGLTQYTAATGLPALREALSAWYLQRFGLNISPERIVITAGASAALQLLCLALFERGDRVLMPDPCYPCNRHFVAAADAHAVLLPAGPEQRFQPSSAQVCAAWDDLSSTQAENDDAGQSRAVLLASPSNPTGTSIAPDELQAIIEAVRARGGVTIVDEIYLGLSYDERFQRCALEFGDDVISVNSFSKYFGMTGWRLGWLVLPPDLVAPVEKLAQNLFICASSIAQYAALACFEPASLAEFERRRETLRERRDFIVPALQALGFKVPVIPDGAFYVWFDCSDVCANSWGFAFELMNKTQLALTPGRDFGRAGTESWMRLSFASSMADLQEAVERLGSFLAART</sequence>
<comment type="similarity">
    <text evidence="2 6">Belongs to the class-I pyridoxal-phosphate-dependent aminotransferase family.</text>
</comment>
<dbReference type="Pfam" id="PF00155">
    <property type="entry name" value="Aminotran_1_2"/>
    <property type="match status" value="1"/>
</dbReference>
<dbReference type="PANTHER" id="PTHR46383">
    <property type="entry name" value="ASPARTATE AMINOTRANSFERASE"/>
    <property type="match status" value="1"/>
</dbReference>
<evidence type="ECO:0000313" key="8">
    <source>
        <dbReference type="EMBL" id="MDC8772926.1"/>
    </source>
</evidence>
<name>A0ABT5KG90_9BURK</name>
<comment type="cofactor">
    <cofactor evidence="1 6">
        <name>pyridoxal 5'-phosphate</name>
        <dbReference type="ChEBI" id="CHEBI:597326"/>
    </cofactor>
</comment>
<dbReference type="PANTHER" id="PTHR46383:SF2">
    <property type="entry name" value="AMINOTRANSFERASE"/>
    <property type="match status" value="1"/>
</dbReference>
<dbReference type="RefSeq" id="WP_273601093.1">
    <property type="nucleotide sequence ID" value="NZ_JAQQXT010000009.1"/>
</dbReference>
<evidence type="ECO:0000313" key="9">
    <source>
        <dbReference type="Proteomes" id="UP001221189"/>
    </source>
</evidence>
<dbReference type="InterPro" id="IPR015424">
    <property type="entry name" value="PyrdxlP-dep_Trfase"/>
</dbReference>
<evidence type="ECO:0000256" key="6">
    <source>
        <dbReference type="RuleBase" id="RU000481"/>
    </source>
</evidence>
<organism evidence="8 9">
    <name type="scientific">Roseateles albus</name>
    <dbReference type="NCBI Taxonomy" id="2987525"/>
    <lineage>
        <taxon>Bacteria</taxon>
        <taxon>Pseudomonadati</taxon>
        <taxon>Pseudomonadota</taxon>
        <taxon>Betaproteobacteria</taxon>
        <taxon>Burkholderiales</taxon>
        <taxon>Sphaerotilaceae</taxon>
        <taxon>Roseateles</taxon>
    </lineage>
</organism>
<comment type="caution">
    <text evidence="8">The sequence shown here is derived from an EMBL/GenBank/DDBJ whole genome shotgun (WGS) entry which is preliminary data.</text>
</comment>
<keyword evidence="4 6" id="KW-0808">Transferase</keyword>
<evidence type="ECO:0000256" key="1">
    <source>
        <dbReference type="ARBA" id="ARBA00001933"/>
    </source>
</evidence>
<dbReference type="SUPFAM" id="SSF53383">
    <property type="entry name" value="PLP-dependent transferases"/>
    <property type="match status" value="1"/>
</dbReference>
<evidence type="ECO:0000256" key="4">
    <source>
        <dbReference type="ARBA" id="ARBA00022679"/>
    </source>
</evidence>
<evidence type="ECO:0000256" key="5">
    <source>
        <dbReference type="ARBA" id="ARBA00022898"/>
    </source>
</evidence>
<accession>A0ABT5KG90</accession>
<dbReference type="InterPro" id="IPR004838">
    <property type="entry name" value="NHTrfase_class1_PyrdxlP-BS"/>
</dbReference>
<feature type="domain" description="Aminotransferase class I/classII large" evidence="7">
    <location>
        <begin position="40"/>
        <end position="400"/>
    </location>
</feature>
<dbReference type="CDD" id="cd00609">
    <property type="entry name" value="AAT_like"/>
    <property type="match status" value="1"/>
</dbReference>
<evidence type="ECO:0000256" key="2">
    <source>
        <dbReference type="ARBA" id="ARBA00007441"/>
    </source>
</evidence>
<dbReference type="PROSITE" id="PS00105">
    <property type="entry name" value="AA_TRANSFER_CLASS_1"/>
    <property type="match status" value="1"/>
</dbReference>
<dbReference type="InterPro" id="IPR004839">
    <property type="entry name" value="Aminotransferase_I/II_large"/>
</dbReference>
<dbReference type="InterPro" id="IPR050596">
    <property type="entry name" value="AspAT/PAT-like"/>
</dbReference>
<keyword evidence="5" id="KW-0663">Pyridoxal phosphate</keyword>
<dbReference type="Gene3D" id="3.40.640.10">
    <property type="entry name" value="Type I PLP-dependent aspartate aminotransferase-like (Major domain)"/>
    <property type="match status" value="1"/>
</dbReference>
<dbReference type="InterPro" id="IPR015421">
    <property type="entry name" value="PyrdxlP-dep_Trfase_major"/>
</dbReference>
<proteinExistence type="inferred from homology"/>